<dbReference type="AlphaFoldDB" id="A0A2S2DVG1"/>
<name>A0A2S2DVG1_9BACT</name>
<proteinExistence type="predicted"/>
<gene>
    <name evidence="1" type="ORF">HME7025_01509</name>
</gene>
<dbReference type="Pfam" id="PF07642">
    <property type="entry name" value="BBP2"/>
    <property type="match status" value="1"/>
</dbReference>
<dbReference type="InterPro" id="IPR023614">
    <property type="entry name" value="Porin_dom_sf"/>
</dbReference>
<dbReference type="Proteomes" id="UP000245468">
    <property type="component" value="Chromosome"/>
</dbReference>
<dbReference type="Gene3D" id="2.40.160.10">
    <property type="entry name" value="Porin"/>
    <property type="match status" value="1"/>
</dbReference>
<reference evidence="2" key="1">
    <citation type="submission" date="2018-05" db="EMBL/GenBank/DDBJ databases">
        <title>Pseudarcicella sp. HME7025 Genome sequencing and assembly.</title>
        <authorList>
            <person name="Kim H."/>
            <person name="Kang H."/>
            <person name="Joh K."/>
        </authorList>
    </citation>
    <scope>NUCLEOTIDE SEQUENCE [LARGE SCALE GENOMIC DNA]</scope>
    <source>
        <strain evidence="2">HME7025</strain>
    </source>
</reference>
<evidence type="ECO:0000313" key="2">
    <source>
        <dbReference type="Proteomes" id="UP000245468"/>
    </source>
</evidence>
<accession>A0A2S2DVG1</accession>
<organism evidence="1 2">
    <name type="scientific">Aquirufa nivalisilvae</name>
    <dbReference type="NCBI Taxonomy" id="2516557"/>
    <lineage>
        <taxon>Bacteria</taxon>
        <taxon>Pseudomonadati</taxon>
        <taxon>Bacteroidota</taxon>
        <taxon>Cytophagia</taxon>
        <taxon>Cytophagales</taxon>
        <taxon>Flectobacillaceae</taxon>
        <taxon>Aquirufa</taxon>
    </lineage>
</organism>
<keyword evidence="2" id="KW-1185">Reference proteome</keyword>
<sequence length="384" mass="41553">MKKSIFTLLLSGISFLGFSQEKEAESSKFTFSGYIDSYYMLNFNNPTNRSNLGVAGNERAFDQKSNQFSLGLVQTKFGYATKTSDVVVDLTFGPNADLGQYGNVIGPLGAGKATTALAIKQAYFNWKPSDKWTFTVGQFGTHIGYEVIDAPVNYNYSLSNLFNNGPFYHIGAKANYAFSAKSALMLGIVNNVDNLNDNNSSKGFIGQFFFAPKEGWNVYINGITSNESAPLASGKDDSGSYNLLDLTTSYQISPKYLIGLNAAYGSQTGDFQGGGNVGNSKTWGGVALYSNYAFTDHFSLGGRYEVFDNTSGARALRGINTAGETVGTDVSSFTLTATFTTAEGHLLIKPELRTDSFKTAQFVDGDGKSQKSQATFGTVFIYKF</sequence>
<protein>
    <recommendedName>
        <fullName evidence="3">Porin</fullName>
    </recommendedName>
</protein>
<dbReference type="EMBL" id="CP029346">
    <property type="protein sequence ID" value="AWL09365.1"/>
    <property type="molecule type" value="Genomic_DNA"/>
</dbReference>
<evidence type="ECO:0000313" key="1">
    <source>
        <dbReference type="EMBL" id="AWL09365.1"/>
    </source>
</evidence>
<dbReference type="OrthoDB" id="1114561at2"/>
<dbReference type="SUPFAM" id="SSF56935">
    <property type="entry name" value="Porins"/>
    <property type="match status" value="1"/>
</dbReference>
<evidence type="ECO:0008006" key="3">
    <source>
        <dbReference type="Google" id="ProtNLM"/>
    </source>
</evidence>
<dbReference type="RefSeq" id="WP_109323056.1">
    <property type="nucleotide sequence ID" value="NZ_CP029346.1"/>
</dbReference>
<dbReference type="InterPro" id="IPR011486">
    <property type="entry name" value="BBP2"/>
</dbReference>
<dbReference type="KEGG" id="psez:HME7025_01509"/>